<protein>
    <submittedName>
        <fullName evidence="3">Glucokinase</fullName>
        <ecNumber evidence="3">2.7.1.2</ecNumber>
    </submittedName>
</protein>
<keyword evidence="2 3" id="KW-0418">Kinase</keyword>
<dbReference type="InterPro" id="IPR003836">
    <property type="entry name" value="Glucokinase"/>
</dbReference>
<dbReference type="Gene3D" id="3.30.420.40">
    <property type="match status" value="1"/>
</dbReference>
<dbReference type="GO" id="GO:0005524">
    <property type="term" value="F:ATP binding"/>
    <property type="evidence" value="ECO:0007669"/>
    <property type="project" value="InterPro"/>
</dbReference>
<dbReference type="GO" id="GO:0006096">
    <property type="term" value="P:glycolytic process"/>
    <property type="evidence" value="ECO:0007669"/>
    <property type="project" value="InterPro"/>
</dbReference>
<comment type="caution">
    <text evidence="3">The sequence shown here is derived from an EMBL/GenBank/DDBJ whole genome shotgun (WGS) entry which is preliminary data.</text>
</comment>
<evidence type="ECO:0000256" key="1">
    <source>
        <dbReference type="ARBA" id="ARBA00022679"/>
    </source>
</evidence>
<sequence length="369" mass="38754">MQTAAQFEAEARRYKHLNGATLETQSPSMTAAAGVQSVPFLAADVGGTHARIGLVSATGDCAQPVALLRYATYECARFPSLGEILRAFLFDHVLAPVYCGSIACAGYPEGEQVINTNLPWPVSLSELRAALGVRELALINDFQAMACATEFLRADDTTLLAGPAVAASGPVLVMGPGTGLGAAVRIPALNGRSIILSTEAGQAAFAPSTPRELAILDRLLRESSHVPVEQLVSGPGLHTIYRTLGLIEGSPTPLESPARITAAAIAGDDVLARDALDTFCGLLGSVVGDSILLYGAQAGCFWRAASCRRCASFLQHSSFHARLLSKGPMRSVLAQVPVRLIEHGNLGVIGAASWFLQHRSGVLSVKDRM</sequence>
<reference evidence="3" key="2">
    <citation type="journal article" date="2014" name="ISME J.">
        <title>Microbial stratification in low pH oxic and suboxic macroscopic growths along an acid mine drainage.</title>
        <authorList>
            <person name="Mendez-Garcia C."/>
            <person name="Mesa V."/>
            <person name="Sprenger R.R."/>
            <person name="Richter M."/>
            <person name="Diez M.S."/>
            <person name="Solano J."/>
            <person name="Bargiela R."/>
            <person name="Golyshina O.V."/>
            <person name="Manteca A."/>
            <person name="Ramos J.L."/>
            <person name="Gallego J.R."/>
            <person name="Llorente I."/>
            <person name="Martins Dos Santos V.A."/>
            <person name="Jensen O.N."/>
            <person name="Pelaez A.I."/>
            <person name="Sanchez J."/>
            <person name="Ferrer M."/>
        </authorList>
    </citation>
    <scope>NUCLEOTIDE SEQUENCE</scope>
</reference>
<keyword evidence="1 3" id="KW-0808">Transferase</keyword>
<dbReference type="GO" id="GO:0005829">
    <property type="term" value="C:cytosol"/>
    <property type="evidence" value="ECO:0007669"/>
    <property type="project" value="TreeGrafter"/>
</dbReference>
<dbReference type="PANTHER" id="PTHR47690">
    <property type="entry name" value="GLUCOKINASE"/>
    <property type="match status" value="1"/>
</dbReference>
<dbReference type="InterPro" id="IPR043129">
    <property type="entry name" value="ATPase_NBD"/>
</dbReference>
<dbReference type="Gene3D" id="3.40.367.20">
    <property type="match status" value="1"/>
</dbReference>
<dbReference type="GO" id="GO:0005536">
    <property type="term" value="F:D-glucose binding"/>
    <property type="evidence" value="ECO:0007669"/>
    <property type="project" value="InterPro"/>
</dbReference>
<evidence type="ECO:0000313" key="3">
    <source>
        <dbReference type="EMBL" id="EQD80923.1"/>
    </source>
</evidence>
<dbReference type="SUPFAM" id="SSF53067">
    <property type="entry name" value="Actin-like ATPase domain"/>
    <property type="match status" value="1"/>
</dbReference>
<dbReference type="InterPro" id="IPR050201">
    <property type="entry name" value="Bacterial_glucokinase"/>
</dbReference>
<organism evidence="3">
    <name type="scientific">mine drainage metagenome</name>
    <dbReference type="NCBI Taxonomy" id="410659"/>
    <lineage>
        <taxon>unclassified sequences</taxon>
        <taxon>metagenomes</taxon>
        <taxon>ecological metagenomes</taxon>
    </lineage>
</organism>
<proteinExistence type="predicted"/>
<dbReference type="AlphaFoldDB" id="T1CGG1"/>
<name>T1CGG1_9ZZZZ</name>
<dbReference type="GO" id="GO:0004340">
    <property type="term" value="F:glucokinase activity"/>
    <property type="evidence" value="ECO:0007669"/>
    <property type="project" value="UniProtKB-EC"/>
</dbReference>
<dbReference type="CDD" id="cd24008">
    <property type="entry name" value="ASKHA_NBD_GLK"/>
    <property type="match status" value="1"/>
</dbReference>
<dbReference type="PANTHER" id="PTHR47690:SF1">
    <property type="entry name" value="GLUCOKINASE"/>
    <property type="match status" value="1"/>
</dbReference>
<dbReference type="NCBIfam" id="NF009073">
    <property type="entry name" value="PRK12408.1"/>
    <property type="match status" value="1"/>
</dbReference>
<dbReference type="EC" id="2.7.1.2" evidence="3"/>
<dbReference type="Pfam" id="PF02685">
    <property type="entry name" value="Glucokinase"/>
    <property type="match status" value="1"/>
</dbReference>
<evidence type="ECO:0000256" key="2">
    <source>
        <dbReference type="ARBA" id="ARBA00022777"/>
    </source>
</evidence>
<gene>
    <name evidence="3" type="ORF">B1A_00374</name>
</gene>
<accession>T1CGG1</accession>
<dbReference type="EMBL" id="AUZX01000286">
    <property type="protein sequence ID" value="EQD80923.1"/>
    <property type="molecule type" value="Genomic_DNA"/>
</dbReference>
<reference evidence="3" key="1">
    <citation type="submission" date="2013-08" db="EMBL/GenBank/DDBJ databases">
        <authorList>
            <person name="Mendez C."/>
            <person name="Richter M."/>
            <person name="Ferrer M."/>
            <person name="Sanchez J."/>
        </authorList>
    </citation>
    <scope>NUCLEOTIDE SEQUENCE</scope>
</reference>